<feature type="transmembrane region" description="Helical" evidence="1">
    <location>
        <begin position="153"/>
        <end position="171"/>
    </location>
</feature>
<keyword evidence="1" id="KW-0472">Membrane</keyword>
<evidence type="ECO:0000313" key="3">
    <source>
        <dbReference type="Proteomes" id="UP000251993"/>
    </source>
</evidence>
<dbReference type="KEGG" id="run:DR864_14315"/>
<dbReference type="Proteomes" id="UP000251993">
    <property type="component" value="Chromosome"/>
</dbReference>
<evidence type="ECO:0000313" key="2">
    <source>
        <dbReference type="EMBL" id="AXE18840.1"/>
    </source>
</evidence>
<keyword evidence="1" id="KW-1133">Transmembrane helix</keyword>
<keyword evidence="1" id="KW-0812">Transmembrane</keyword>
<evidence type="ECO:0000256" key="1">
    <source>
        <dbReference type="SAM" id="Phobius"/>
    </source>
</evidence>
<dbReference type="OrthoDB" id="1122568at2"/>
<dbReference type="InterPro" id="IPR054261">
    <property type="entry name" value="DUF6992"/>
</dbReference>
<organism evidence="2 3">
    <name type="scientific">Runella rosea</name>
    <dbReference type="NCBI Taxonomy" id="2259595"/>
    <lineage>
        <taxon>Bacteria</taxon>
        <taxon>Pseudomonadati</taxon>
        <taxon>Bacteroidota</taxon>
        <taxon>Cytophagia</taxon>
        <taxon>Cytophagales</taxon>
        <taxon>Spirosomataceae</taxon>
        <taxon>Runella</taxon>
    </lineage>
</organism>
<gene>
    <name evidence="2" type="ORF">DR864_14315</name>
</gene>
<protein>
    <submittedName>
        <fullName evidence="2">Uncharacterized protein</fullName>
    </submittedName>
</protein>
<reference evidence="2 3" key="1">
    <citation type="submission" date="2018-07" db="EMBL/GenBank/DDBJ databases">
        <title>Genome sequencing of Runella.</title>
        <authorList>
            <person name="Baek M.-G."/>
            <person name="Yi H."/>
        </authorList>
    </citation>
    <scope>NUCLEOTIDE SEQUENCE [LARGE SCALE GENOMIC DNA]</scope>
    <source>
        <strain evidence="2 3">HYN0085</strain>
    </source>
</reference>
<feature type="transmembrane region" description="Helical" evidence="1">
    <location>
        <begin position="44"/>
        <end position="62"/>
    </location>
</feature>
<sequence>MKKTLIGFLMLFTGIPFLYAQSAPTLPQLTERQARLQRTGTWTLAGWSLANLAVSGVAIGKAEGSARYFHEMNLYWNAVNVGIAGAGLLSLRKKSPSPTLSSAVKEHYTLQKTLLFNSGLDVAYITSGFWLLDKSKTETTITRQNRFHGFGQAVVVQGGFLLIFDVTNYLLHRSDNARLHQLLDRVSLNGNGVTLQF</sequence>
<dbReference type="Pfam" id="PF22503">
    <property type="entry name" value="DUF6992"/>
    <property type="match status" value="1"/>
</dbReference>
<dbReference type="RefSeq" id="WP_114067621.1">
    <property type="nucleotide sequence ID" value="NZ_CP030850.1"/>
</dbReference>
<feature type="transmembrane region" description="Helical" evidence="1">
    <location>
        <begin position="74"/>
        <end position="91"/>
    </location>
</feature>
<keyword evidence="3" id="KW-1185">Reference proteome</keyword>
<dbReference type="EMBL" id="CP030850">
    <property type="protein sequence ID" value="AXE18840.1"/>
    <property type="molecule type" value="Genomic_DNA"/>
</dbReference>
<dbReference type="AlphaFoldDB" id="A0A344TJL9"/>
<accession>A0A344TJL9</accession>
<name>A0A344TJL9_9BACT</name>
<proteinExistence type="predicted"/>